<dbReference type="SUPFAM" id="SSF56219">
    <property type="entry name" value="DNase I-like"/>
    <property type="match status" value="1"/>
</dbReference>
<organism evidence="4">
    <name type="scientific">Schistocephalus solidus</name>
    <name type="common">Tapeworm</name>
    <dbReference type="NCBI Taxonomy" id="70667"/>
    <lineage>
        <taxon>Eukaryota</taxon>
        <taxon>Metazoa</taxon>
        <taxon>Spiralia</taxon>
        <taxon>Lophotrochozoa</taxon>
        <taxon>Platyhelminthes</taxon>
        <taxon>Cestoda</taxon>
        <taxon>Eucestoda</taxon>
        <taxon>Diphyllobothriidea</taxon>
        <taxon>Diphyllobothriidae</taxon>
        <taxon>Schistocephalus</taxon>
    </lineage>
</organism>
<evidence type="ECO:0000313" key="2">
    <source>
        <dbReference type="EMBL" id="VDM03058.1"/>
    </source>
</evidence>
<sequence length="233" mass="25758">MFTTIIRAHIPPITSPDATKNKFYEGLRAVLANLPKADKLVVLGNFNVRVGTDHVAWQGVLGLHRLGDWGNTGLLLLRTCAERQLLLTDPIFLLLTWVKTALPLCTPTLWDSSQVLRHPPVSFLPDFFTKPCLDGGGGESAVAAAQIQNHLKLTLHHDAMEHMVDVVELDGQTVDLTKEEVGQQATADGTKADNEQEFPKSERISVSCETSARSRPPKKEEKPKFAPHEMVLR</sequence>
<evidence type="ECO:0000313" key="3">
    <source>
        <dbReference type="Proteomes" id="UP000275846"/>
    </source>
</evidence>
<evidence type="ECO:0000313" key="4">
    <source>
        <dbReference type="WBParaSite" id="SSLN_0001730701-mRNA-1"/>
    </source>
</evidence>
<proteinExistence type="predicted"/>
<protein>
    <submittedName>
        <fullName evidence="4">Endo/exonuclease/phosphatase domain-containing protein</fullName>
    </submittedName>
</protein>
<feature type="compositionally biased region" description="Basic and acidic residues" evidence="1">
    <location>
        <begin position="190"/>
        <end position="203"/>
    </location>
</feature>
<dbReference type="AlphaFoldDB" id="A0A183TJM4"/>
<feature type="compositionally biased region" description="Basic and acidic residues" evidence="1">
    <location>
        <begin position="217"/>
        <end position="233"/>
    </location>
</feature>
<dbReference type="OrthoDB" id="10030815at2759"/>
<reference evidence="4" key="1">
    <citation type="submission" date="2016-06" db="UniProtKB">
        <authorList>
            <consortium name="WormBaseParasite"/>
        </authorList>
    </citation>
    <scope>IDENTIFICATION</scope>
</reference>
<dbReference type="EMBL" id="UYSU01041381">
    <property type="protein sequence ID" value="VDM03058.1"/>
    <property type="molecule type" value="Genomic_DNA"/>
</dbReference>
<gene>
    <name evidence="2" type="ORF">SSLN_LOCUS16672</name>
</gene>
<name>A0A183TJM4_SCHSO</name>
<reference evidence="2 3" key="2">
    <citation type="submission" date="2018-11" db="EMBL/GenBank/DDBJ databases">
        <authorList>
            <consortium name="Pathogen Informatics"/>
        </authorList>
    </citation>
    <scope>NUCLEOTIDE SEQUENCE [LARGE SCALE GENOMIC DNA]</scope>
    <source>
        <strain evidence="2 3">NST_G2</strain>
    </source>
</reference>
<evidence type="ECO:0000256" key="1">
    <source>
        <dbReference type="SAM" id="MobiDB-lite"/>
    </source>
</evidence>
<dbReference type="InterPro" id="IPR036691">
    <property type="entry name" value="Endo/exonu/phosph_ase_sf"/>
</dbReference>
<accession>A0A183TJM4</accession>
<dbReference type="WBParaSite" id="SSLN_0001730701-mRNA-1">
    <property type="protein sequence ID" value="SSLN_0001730701-mRNA-1"/>
    <property type="gene ID" value="SSLN_0001730701"/>
</dbReference>
<feature type="region of interest" description="Disordered" evidence="1">
    <location>
        <begin position="182"/>
        <end position="233"/>
    </location>
</feature>
<dbReference type="Proteomes" id="UP000275846">
    <property type="component" value="Unassembled WGS sequence"/>
</dbReference>
<keyword evidence="3" id="KW-1185">Reference proteome</keyword>